<feature type="compositionally biased region" description="Gly residues" evidence="1">
    <location>
        <begin position="121"/>
        <end position="135"/>
    </location>
</feature>
<protein>
    <submittedName>
        <fullName evidence="2">Uncharacterized protein</fullName>
    </submittedName>
</protein>
<reference evidence="3" key="1">
    <citation type="journal article" date="2014" name="Genome Announc.">
        <title>Genome sequence of the pathogenic fungus Sporothrix schenckii (ATCC 58251).</title>
        <authorList>
            <person name="Cuomo C.A."/>
            <person name="Rodriguez-Del Valle N."/>
            <person name="Perez-Sanchez L."/>
            <person name="Abouelleil A."/>
            <person name="Goldberg J."/>
            <person name="Young S."/>
            <person name="Zeng Q."/>
            <person name="Birren B.W."/>
        </authorList>
    </citation>
    <scope>NUCLEOTIDE SEQUENCE [LARGE SCALE GENOMIC DNA]</scope>
    <source>
        <strain evidence="3">ATCC 58251 / de Perez 2211183</strain>
    </source>
</reference>
<feature type="region of interest" description="Disordered" evidence="1">
    <location>
        <begin position="41"/>
        <end position="68"/>
    </location>
</feature>
<keyword evidence="3" id="KW-1185">Reference proteome</keyword>
<feature type="compositionally biased region" description="Polar residues" evidence="1">
    <location>
        <begin position="355"/>
        <end position="372"/>
    </location>
</feature>
<feature type="compositionally biased region" description="Polar residues" evidence="1">
    <location>
        <begin position="207"/>
        <end position="222"/>
    </location>
</feature>
<feature type="region of interest" description="Disordered" evidence="1">
    <location>
        <begin position="251"/>
        <end position="384"/>
    </location>
</feature>
<dbReference type="eggNOG" id="ENOG502RK89">
    <property type="taxonomic scope" value="Eukaryota"/>
</dbReference>
<proteinExistence type="predicted"/>
<dbReference type="STRING" id="1391915.U7Q5F0"/>
<name>U7Q5F0_SPOS1</name>
<dbReference type="OrthoDB" id="5216812at2759"/>
<feature type="region of interest" description="Disordered" evidence="1">
    <location>
        <begin position="110"/>
        <end position="155"/>
    </location>
</feature>
<evidence type="ECO:0000313" key="3">
    <source>
        <dbReference type="Proteomes" id="UP000018087"/>
    </source>
</evidence>
<gene>
    <name evidence="2" type="ORF">HMPREF1624_00226</name>
</gene>
<evidence type="ECO:0000313" key="2">
    <source>
        <dbReference type="EMBL" id="ERT01931.1"/>
    </source>
</evidence>
<feature type="compositionally biased region" description="Low complexity" evidence="1">
    <location>
        <begin position="196"/>
        <end position="206"/>
    </location>
</feature>
<dbReference type="Proteomes" id="UP000018087">
    <property type="component" value="Unassembled WGS sequence"/>
</dbReference>
<organism evidence="2 3">
    <name type="scientific">Sporothrix schenckii (strain ATCC 58251 / de Perez 2211183)</name>
    <name type="common">Rose-picker's disease fungus</name>
    <dbReference type="NCBI Taxonomy" id="1391915"/>
    <lineage>
        <taxon>Eukaryota</taxon>
        <taxon>Fungi</taxon>
        <taxon>Dikarya</taxon>
        <taxon>Ascomycota</taxon>
        <taxon>Pezizomycotina</taxon>
        <taxon>Sordariomycetes</taxon>
        <taxon>Sordariomycetidae</taxon>
        <taxon>Ophiostomatales</taxon>
        <taxon>Ophiostomataceae</taxon>
        <taxon>Sporothrix</taxon>
    </lineage>
</organism>
<evidence type="ECO:0000256" key="1">
    <source>
        <dbReference type="SAM" id="MobiDB-lite"/>
    </source>
</evidence>
<accession>U7Q5F0</accession>
<feature type="compositionally biased region" description="Polar residues" evidence="1">
    <location>
        <begin position="328"/>
        <end position="340"/>
    </location>
</feature>
<dbReference type="AlphaFoldDB" id="U7Q5F0"/>
<feature type="compositionally biased region" description="Low complexity" evidence="1">
    <location>
        <begin position="136"/>
        <end position="152"/>
    </location>
</feature>
<dbReference type="EMBL" id="KI440842">
    <property type="protein sequence ID" value="ERT01931.1"/>
    <property type="molecule type" value="Genomic_DNA"/>
</dbReference>
<dbReference type="HOGENOM" id="CLU_600055_0_0_1"/>
<feature type="compositionally biased region" description="Low complexity" evidence="1">
    <location>
        <begin position="41"/>
        <end position="57"/>
    </location>
</feature>
<feature type="region of interest" description="Disordered" evidence="1">
    <location>
        <begin position="189"/>
        <end position="231"/>
    </location>
</feature>
<sequence length="464" mass="49943">MARQFVAQWVLQEAITEQRTTIRTATAPVTLHLESISNSQTSSSLSSFSSFPSAPSSNRQRAGPEAEAKPSYRICIVEGSTLITEIDTSKLNPGNSEIRIVPPTRATLLVSEGDDPTVSEGGNGGRYGIGRGSGRGMSQSQTQTGSQHASQSVSQRKKRSLLKLCFLSVGDLKAASHEFMRIGLRCTSLPTRDGRTTLSRTSSVVSMQASSQGSQERSSPNKTAPGLARSSSLIARTSTALQPAVRAASTALAAVPAERRSTGPLESPLKRTYSDAPPDLANASRMKRRQTSVASQTTCSPSLLRRESSAADVPMQDARQPPPVNVPASRSLSRTSQWMASNDVDEPPPRRELPQSVTRHLSRTPSQDTRSASAHGRRGATADTEVQTAAPFVEPEVALLAGMDLFQELANLKDGMLKECLSMTKALGADDHDEAEARLVARYAIEFQTRFTEICTQRTHSFCM</sequence>
<feature type="compositionally biased region" description="Polar residues" evidence="1">
    <location>
        <begin position="291"/>
        <end position="301"/>
    </location>
</feature>